<gene>
    <name evidence="1" type="ORF">FQN60_009778</name>
</gene>
<organism evidence="1 2">
    <name type="scientific">Etheostoma spectabile</name>
    <name type="common">orangethroat darter</name>
    <dbReference type="NCBI Taxonomy" id="54343"/>
    <lineage>
        <taxon>Eukaryota</taxon>
        <taxon>Metazoa</taxon>
        <taxon>Chordata</taxon>
        <taxon>Craniata</taxon>
        <taxon>Vertebrata</taxon>
        <taxon>Euteleostomi</taxon>
        <taxon>Actinopterygii</taxon>
        <taxon>Neopterygii</taxon>
        <taxon>Teleostei</taxon>
        <taxon>Neoteleostei</taxon>
        <taxon>Acanthomorphata</taxon>
        <taxon>Eupercaria</taxon>
        <taxon>Perciformes</taxon>
        <taxon>Percoidei</taxon>
        <taxon>Percidae</taxon>
        <taxon>Etheostomatinae</taxon>
        <taxon>Etheostoma</taxon>
    </lineage>
</organism>
<dbReference type="AlphaFoldDB" id="A0A5J5DK48"/>
<reference evidence="1 2" key="1">
    <citation type="submission" date="2019-08" db="EMBL/GenBank/DDBJ databases">
        <title>A chromosome-level genome assembly, high-density linkage maps, and genome scans reveal the genomic architecture of hybrid incompatibilities underlying speciation via character displacement in darters (Percidae: Etheostominae).</title>
        <authorList>
            <person name="Moran R.L."/>
            <person name="Catchen J.M."/>
            <person name="Fuller R.C."/>
        </authorList>
    </citation>
    <scope>NUCLEOTIDE SEQUENCE [LARGE SCALE GENOMIC DNA]</scope>
    <source>
        <strain evidence="1">EspeVRDwgs_2016</strain>
        <tissue evidence="1">Muscle</tissue>
    </source>
</reference>
<proteinExistence type="predicted"/>
<evidence type="ECO:0000313" key="1">
    <source>
        <dbReference type="EMBL" id="KAA8593662.1"/>
    </source>
</evidence>
<evidence type="ECO:0000313" key="2">
    <source>
        <dbReference type="Proteomes" id="UP000327493"/>
    </source>
</evidence>
<dbReference type="EMBL" id="VOFY01000004">
    <property type="protein sequence ID" value="KAA8593662.1"/>
    <property type="molecule type" value="Genomic_DNA"/>
</dbReference>
<dbReference type="Proteomes" id="UP000327493">
    <property type="component" value="Chromosome 4"/>
</dbReference>
<name>A0A5J5DK48_9PERO</name>
<protein>
    <submittedName>
        <fullName evidence="1">Uncharacterized protein</fullName>
    </submittedName>
</protein>
<comment type="caution">
    <text evidence="1">The sequence shown here is derived from an EMBL/GenBank/DDBJ whole genome shotgun (WGS) entry which is preliminary data.</text>
</comment>
<accession>A0A5J5DK48</accession>
<sequence length="34" mass="3801">MITLGSPPPPVLTIHPIDFVPDCLRTRALQLIKF</sequence>
<keyword evidence="2" id="KW-1185">Reference proteome</keyword>